<dbReference type="GO" id="GO:0016209">
    <property type="term" value="F:antioxidant activity"/>
    <property type="evidence" value="ECO:0007669"/>
    <property type="project" value="InterPro"/>
</dbReference>
<evidence type="ECO:0000313" key="4">
    <source>
        <dbReference type="Proteomes" id="UP000056905"/>
    </source>
</evidence>
<name>A0A0P0NWK4_9CAUL</name>
<dbReference type="EMBL" id="CP013002">
    <property type="protein sequence ID" value="ALL12037.1"/>
    <property type="molecule type" value="Genomic_DNA"/>
</dbReference>
<protein>
    <submittedName>
        <fullName evidence="3">Alkyl hydroperoxide reductase</fullName>
    </submittedName>
</protein>
<dbReference type="SUPFAM" id="SSF52833">
    <property type="entry name" value="Thioredoxin-like"/>
    <property type="match status" value="1"/>
</dbReference>
<feature type="chain" id="PRO_5006052445" evidence="1">
    <location>
        <begin position="27"/>
        <end position="203"/>
    </location>
</feature>
<keyword evidence="1" id="KW-0732">Signal</keyword>
<evidence type="ECO:0000259" key="2">
    <source>
        <dbReference type="PROSITE" id="PS51352"/>
    </source>
</evidence>
<dbReference type="OrthoDB" id="9809746at2"/>
<dbReference type="InterPro" id="IPR036249">
    <property type="entry name" value="Thioredoxin-like_sf"/>
</dbReference>
<reference evidence="3 4" key="1">
    <citation type="submission" date="2015-10" db="EMBL/GenBank/DDBJ databases">
        <title>Conservation of the essential genome among Caulobacter and Brevundimonas species.</title>
        <authorList>
            <person name="Scott D."/>
            <person name="Ely B."/>
        </authorList>
    </citation>
    <scope>NUCLEOTIDE SEQUENCE [LARGE SCALE GENOMIC DNA]</scope>
    <source>
        <strain evidence="3 4">CB4</strain>
    </source>
</reference>
<evidence type="ECO:0000256" key="1">
    <source>
        <dbReference type="SAM" id="SignalP"/>
    </source>
</evidence>
<dbReference type="PROSITE" id="PS51352">
    <property type="entry name" value="THIOREDOXIN_2"/>
    <property type="match status" value="1"/>
</dbReference>
<dbReference type="PANTHER" id="PTHR43640:SF1">
    <property type="entry name" value="THIOREDOXIN-DEPENDENT PEROXIREDOXIN"/>
    <property type="match status" value="1"/>
</dbReference>
<dbReference type="InterPro" id="IPR047262">
    <property type="entry name" value="PRX-like1"/>
</dbReference>
<feature type="signal peptide" evidence="1">
    <location>
        <begin position="1"/>
        <end position="26"/>
    </location>
</feature>
<dbReference type="InterPro" id="IPR013766">
    <property type="entry name" value="Thioredoxin_domain"/>
</dbReference>
<feature type="domain" description="Thioredoxin" evidence="2">
    <location>
        <begin position="23"/>
        <end position="178"/>
    </location>
</feature>
<sequence length="203" mass="21458">MSKITRRLVAAGLPLAALSLPGLAHARPAPAFTAVDLDGKTRSLAEFRGKTVVLEWVNEGCPYVKKHYSGNMQGLQQAATADGVVWLSIVSSAPGKQGHFADGKAARTWMTARGAKPTTLLLDPDGVVATAYKAKTTPHMFVIDKAGTVVYEGAIDDIPSNKVEDLPRAKNLVAAALADVKAGRKVATPYVQPYGCAVKYKDA</sequence>
<dbReference type="RefSeq" id="WP_062142960.1">
    <property type="nucleotide sequence ID" value="NZ_CP013002.1"/>
</dbReference>
<dbReference type="AlphaFoldDB" id="A0A0P0NWK4"/>
<dbReference type="GO" id="GO:0016491">
    <property type="term" value="F:oxidoreductase activity"/>
    <property type="evidence" value="ECO:0007669"/>
    <property type="project" value="InterPro"/>
</dbReference>
<dbReference type="KEGG" id="chq:AQ619_00935"/>
<dbReference type="Pfam" id="PF00578">
    <property type="entry name" value="AhpC-TSA"/>
    <property type="match status" value="1"/>
</dbReference>
<accession>A0A0P0NWK4</accession>
<dbReference type="InterPro" id="IPR000866">
    <property type="entry name" value="AhpC/TSA"/>
</dbReference>
<dbReference type="Gene3D" id="3.40.30.10">
    <property type="entry name" value="Glutaredoxin"/>
    <property type="match status" value="1"/>
</dbReference>
<organism evidence="3 4">
    <name type="scientific">Caulobacter henricii</name>
    <dbReference type="NCBI Taxonomy" id="69395"/>
    <lineage>
        <taxon>Bacteria</taxon>
        <taxon>Pseudomonadati</taxon>
        <taxon>Pseudomonadota</taxon>
        <taxon>Alphaproteobacteria</taxon>
        <taxon>Caulobacterales</taxon>
        <taxon>Caulobacteraceae</taxon>
        <taxon>Caulobacter</taxon>
    </lineage>
</organism>
<keyword evidence="4" id="KW-1185">Reference proteome</keyword>
<dbReference type="Proteomes" id="UP000056905">
    <property type="component" value="Chromosome"/>
</dbReference>
<gene>
    <name evidence="3" type="ORF">AQ619_00935</name>
</gene>
<evidence type="ECO:0000313" key="3">
    <source>
        <dbReference type="EMBL" id="ALL12037.1"/>
    </source>
</evidence>
<dbReference type="STRING" id="69395.AQ619_00935"/>
<proteinExistence type="predicted"/>
<dbReference type="PANTHER" id="PTHR43640">
    <property type="entry name" value="OS07G0260300 PROTEIN"/>
    <property type="match status" value="1"/>
</dbReference>